<dbReference type="Pfam" id="PF11625">
    <property type="entry name" value="DUF3253"/>
    <property type="match status" value="1"/>
</dbReference>
<sequence length="79" mass="9047">LLDNTEPPDTFTPRDVAQLLTAKQLVKLGYEEWAEALPAIVELAFELREVGYCEILQRGNLVPPDVEYYEIEGSIKIRR</sequence>
<dbReference type="EMBL" id="KB445562">
    <property type="protein sequence ID" value="EMC92551.1"/>
    <property type="molecule type" value="Genomic_DNA"/>
</dbReference>
<dbReference type="RefSeq" id="XP_007680439.1">
    <property type="nucleotide sequence ID" value="XM_007682249.1"/>
</dbReference>
<dbReference type="GeneID" id="19114140"/>
<evidence type="ECO:0000313" key="1">
    <source>
        <dbReference type="EMBL" id="EMC92551.1"/>
    </source>
</evidence>
<dbReference type="InterPro" id="IPR036390">
    <property type="entry name" value="WH_DNA-bd_sf"/>
</dbReference>
<accession>M2M876</accession>
<feature type="non-terminal residue" evidence="1">
    <location>
        <position position="79"/>
    </location>
</feature>
<dbReference type="Gene3D" id="1.10.10.10">
    <property type="entry name" value="Winged helix-like DNA-binding domain superfamily/Winged helix DNA-binding domain"/>
    <property type="match status" value="1"/>
</dbReference>
<dbReference type="HOGENOM" id="CLU_136716_0_0_1"/>
<dbReference type="OrthoDB" id="2563170at2759"/>
<protein>
    <submittedName>
        <fullName evidence="1">Uncharacterized protein</fullName>
    </submittedName>
</protein>
<dbReference type="Proteomes" id="UP000011761">
    <property type="component" value="Unassembled WGS sequence"/>
</dbReference>
<organism evidence="1 2">
    <name type="scientific">Baudoinia panamericana (strain UAMH 10762)</name>
    <name type="common">Angels' share fungus</name>
    <name type="synonym">Baudoinia compniacensis (strain UAMH 10762)</name>
    <dbReference type="NCBI Taxonomy" id="717646"/>
    <lineage>
        <taxon>Eukaryota</taxon>
        <taxon>Fungi</taxon>
        <taxon>Dikarya</taxon>
        <taxon>Ascomycota</taxon>
        <taxon>Pezizomycotina</taxon>
        <taxon>Dothideomycetes</taxon>
        <taxon>Dothideomycetidae</taxon>
        <taxon>Mycosphaerellales</taxon>
        <taxon>Teratosphaeriaceae</taxon>
        <taxon>Baudoinia</taxon>
    </lineage>
</organism>
<dbReference type="SUPFAM" id="SSF46785">
    <property type="entry name" value="Winged helix' DNA-binding domain"/>
    <property type="match status" value="1"/>
</dbReference>
<proteinExistence type="predicted"/>
<dbReference type="AlphaFoldDB" id="M2M876"/>
<keyword evidence="2" id="KW-1185">Reference proteome</keyword>
<evidence type="ECO:0000313" key="2">
    <source>
        <dbReference type="Proteomes" id="UP000011761"/>
    </source>
</evidence>
<name>M2M876_BAUPA</name>
<gene>
    <name evidence="1" type="ORF">BAUCODRAFT_41760</name>
</gene>
<dbReference type="eggNOG" id="ENOG502RMFY">
    <property type="taxonomic scope" value="Eukaryota"/>
</dbReference>
<feature type="non-terminal residue" evidence="1">
    <location>
        <position position="1"/>
    </location>
</feature>
<reference evidence="1 2" key="1">
    <citation type="journal article" date="2012" name="PLoS Pathog.">
        <title>Diverse lifestyles and strategies of plant pathogenesis encoded in the genomes of eighteen Dothideomycetes fungi.</title>
        <authorList>
            <person name="Ohm R.A."/>
            <person name="Feau N."/>
            <person name="Henrissat B."/>
            <person name="Schoch C.L."/>
            <person name="Horwitz B.A."/>
            <person name="Barry K.W."/>
            <person name="Condon B.J."/>
            <person name="Copeland A.C."/>
            <person name="Dhillon B."/>
            <person name="Glaser F."/>
            <person name="Hesse C.N."/>
            <person name="Kosti I."/>
            <person name="LaButti K."/>
            <person name="Lindquist E.A."/>
            <person name="Lucas S."/>
            <person name="Salamov A.A."/>
            <person name="Bradshaw R.E."/>
            <person name="Ciuffetti L."/>
            <person name="Hamelin R.C."/>
            <person name="Kema G.H.J."/>
            <person name="Lawrence C."/>
            <person name="Scott J.A."/>
            <person name="Spatafora J.W."/>
            <person name="Turgeon B.G."/>
            <person name="de Wit P.J.G.M."/>
            <person name="Zhong S."/>
            <person name="Goodwin S.B."/>
            <person name="Grigoriev I.V."/>
        </authorList>
    </citation>
    <scope>NUCLEOTIDE SEQUENCE [LARGE SCALE GENOMIC DNA]</scope>
    <source>
        <strain evidence="1 2">UAMH 10762</strain>
    </source>
</reference>
<dbReference type="KEGG" id="bcom:BAUCODRAFT_41760"/>
<dbReference type="OMA" id="REVGYCE"/>
<dbReference type="InterPro" id="IPR021660">
    <property type="entry name" value="DUF3253"/>
</dbReference>
<dbReference type="InterPro" id="IPR036388">
    <property type="entry name" value="WH-like_DNA-bd_sf"/>
</dbReference>